<dbReference type="InterPro" id="IPR036388">
    <property type="entry name" value="WH-like_DNA-bd_sf"/>
</dbReference>
<reference evidence="2" key="1">
    <citation type="journal article" date="2014" name="Int. J. Syst. Evol. Microbiol.">
        <title>Complete genome sequence of Corynebacterium casei LMG S-19264T (=DSM 44701T), isolated from a smear-ripened cheese.</title>
        <authorList>
            <consortium name="US DOE Joint Genome Institute (JGI-PGF)"/>
            <person name="Walter F."/>
            <person name="Albersmeier A."/>
            <person name="Kalinowski J."/>
            <person name="Ruckert C."/>
        </authorList>
    </citation>
    <scope>NUCLEOTIDE SEQUENCE</scope>
    <source>
        <strain evidence="2">CGMCC 1.15085</strain>
    </source>
</reference>
<dbReference type="PANTHER" id="PTHR33164:SF104">
    <property type="entry name" value="TRANSCRIPTIONAL REGULATORY PROTEIN"/>
    <property type="match status" value="1"/>
</dbReference>
<reference evidence="2" key="2">
    <citation type="submission" date="2020-09" db="EMBL/GenBank/DDBJ databases">
        <authorList>
            <person name="Sun Q."/>
            <person name="Zhou Y."/>
        </authorList>
    </citation>
    <scope>NUCLEOTIDE SEQUENCE</scope>
    <source>
        <strain evidence="2">CGMCC 1.15085</strain>
    </source>
</reference>
<dbReference type="PROSITE" id="PS00519">
    <property type="entry name" value="HTH_ASNC_1"/>
    <property type="match status" value="1"/>
</dbReference>
<feature type="domain" description="HTH marR-type" evidence="1">
    <location>
        <begin position="31"/>
        <end position="166"/>
    </location>
</feature>
<dbReference type="AlphaFoldDB" id="A0A916TAJ9"/>
<dbReference type="Proteomes" id="UP000636793">
    <property type="component" value="Unassembled WGS sequence"/>
</dbReference>
<evidence type="ECO:0000259" key="1">
    <source>
        <dbReference type="PROSITE" id="PS50995"/>
    </source>
</evidence>
<dbReference type="InterPro" id="IPR019885">
    <property type="entry name" value="Tscrpt_reg_HTH_AsnC-type_CS"/>
</dbReference>
<dbReference type="GO" id="GO:0006950">
    <property type="term" value="P:response to stress"/>
    <property type="evidence" value="ECO:0007669"/>
    <property type="project" value="TreeGrafter"/>
</dbReference>
<dbReference type="EMBL" id="BMHI01000004">
    <property type="protein sequence ID" value="GGB36194.1"/>
    <property type="molecule type" value="Genomic_DNA"/>
</dbReference>
<dbReference type="InterPro" id="IPR039422">
    <property type="entry name" value="MarR/SlyA-like"/>
</dbReference>
<dbReference type="PANTHER" id="PTHR33164">
    <property type="entry name" value="TRANSCRIPTIONAL REGULATOR, MARR FAMILY"/>
    <property type="match status" value="1"/>
</dbReference>
<dbReference type="InterPro" id="IPR011991">
    <property type="entry name" value="ArsR-like_HTH"/>
</dbReference>
<comment type="caution">
    <text evidence="2">The sequence shown here is derived from an EMBL/GenBank/DDBJ whole genome shotgun (WGS) entry which is preliminary data.</text>
</comment>
<dbReference type="SMART" id="SM00347">
    <property type="entry name" value="HTH_MARR"/>
    <property type="match status" value="1"/>
</dbReference>
<protein>
    <submittedName>
        <fullName evidence="2">MarR family transcriptional regulator</fullName>
    </submittedName>
</protein>
<dbReference type="PROSITE" id="PS50995">
    <property type="entry name" value="HTH_MARR_2"/>
    <property type="match status" value="1"/>
</dbReference>
<dbReference type="InterPro" id="IPR000835">
    <property type="entry name" value="HTH_MarR-typ"/>
</dbReference>
<dbReference type="PRINTS" id="PR00598">
    <property type="entry name" value="HTHMARR"/>
</dbReference>
<dbReference type="Gene3D" id="1.10.10.10">
    <property type="entry name" value="Winged helix-like DNA-binding domain superfamily/Winged helix DNA-binding domain"/>
    <property type="match status" value="1"/>
</dbReference>
<dbReference type="Pfam" id="PF12802">
    <property type="entry name" value="MarR_2"/>
    <property type="match status" value="1"/>
</dbReference>
<keyword evidence="3" id="KW-1185">Reference proteome</keyword>
<dbReference type="GO" id="GO:0003700">
    <property type="term" value="F:DNA-binding transcription factor activity"/>
    <property type="evidence" value="ECO:0007669"/>
    <property type="project" value="InterPro"/>
</dbReference>
<accession>A0A916TAJ9</accession>
<name>A0A916TAJ9_9MICO</name>
<evidence type="ECO:0000313" key="3">
    <source>
        <dbReference type="Proteomes" id="UP000636793"/>
    </source>
</evidence>
<organism evidence="2 3">
    <name type="scientific">Flexivirga endophytica</name>
    <dbReference type="NCBI Taxonomy" id="1849103"/>
    <lineage>
        <taxon>Bacteria</taxon>
        <taxon>Bacillati</taxon>
        <taxon>Actinomycetota</taxon>
        <taxon>Actinomycetes</taxon>
        <taxon>Micrococcales</taxon>
        <taxon>Dermacoccaceae</taxon>
        <taxon>Flexivirga</taxon>
    </lineage>
</organism>
<dbReference type="SUPFAM" id="SSF46785">
    <property type="entry name" value="Winged helix' DNA-binding domain"/>
    <property type="match status" value="1"/>
</dbReference>
<gene>
    <name evidence="2" type="ORF">GCM10011492_28670</name>
</gene>
<proteinExistence type="predicted"/>
<evidence type="ECO:0000313" key="2">
    <source>
        <dbReference type="EMBL" id="GGB36194.1"/>
    </source>
</evidence>
<dbReference type="InterPro" id="IPR036390">
    <property type="entry name" value="WH_DNA-bd_sf"/>
</dbReference>
<dbReference type="CDD" id="cd00090">
    <property type="entry name" value="HTH_ARSR"/>
    <property type="match status" value="1"/>
</dbReference>
<sequence length="188" mass="20621">MVSQRMKSGDSFEREVDEWVDAIPGEVDAATEAVRQRIGRIARQFERVLADVAEDYEMSAGDWEALSVLARGPGDDGLTPGELGRVLGLTSGTVSVRVDRLASSGLVERTNGTDRRQRPVRLTERGHAAWGRATVTRTSTESAILRDCLSEKEIDTLGSLLGTLLARLETEYGPAPRHDMTRGRSARR</sequence>